<dbReference type="AlphaFoldDB" id="A4G2X3"/>
<sequence length="122" mass="13349">MTALAFLKSTVVERKFPRYIFRRRAVMTVGSTTIHVKTLDVSEHGFGVVAGEPVKIGKTCSLALNGLVGERIIQQVFSCEIVYCILVGVDGFRIGLNIHNAVVDSPKQRLQKIIANCSPSFA</sequence>
<name>A4G2X3_HERAR</name>
<dbReference type="KEGG" id="har:HEAR0664"/>
<protein>
    <recommendedName>
        <fullName evidence="1">PilZ domain-containing protein</fullName>
    </recommendedName>
</protein>
<evidence type="ECO:0000259" key="1">
    <source>
        <dbReference type="Pfam" id="PF07238"/>
    </source>
</evidence>
<keyword evidence="3" id="KW-1185">Reference proteome</keyword>
<dbReference type="Proteomes" id="UP000006697">
    <property type="component" value="Chromosome"/>
</dbReference>
<dbReference type="GO" id="GO:0035438">
    <property type="term" value="F:cyclic-di-GMP binding"/>
    <property type="evidence" value="ECO:0007669"/>
    <property type="project" value="InterPro"/>
</dbReference>
<evidence type="ECO:0000313" key="3">
    <source>
        <dbReference type="Proteomes" id="UP000006697"/>
    </source>
</evidence>
<dbReference type="EMBL" id="CU207211">
    <property type="protein sequence ID" value="CAL60860.1"/>
    <property type="molecule type" value="Genomic_DNA"/>
</dbReference>
<accession>A4G2X3</accession>
<dbReference type="HOGENOM" id="CLU_2023534_0_0_4"/>
<dbReference type="OrthoDB" id="8776122at2"/>
<evidence type="ECO:0000313" key="2">
    <source>
        <dbReference type="EMBL" id="CAL60860.1"/>
    </source>
</evidence>
<reference evidence="2 3" key="1">
    <citation type="journal article" date="2007" name="PLoS Genet.">
        <title>A tale of two oxidation states: bacterial colonization of arsenic-rich environments.</title>
        <authorList>
            <person name="Muller D."/>
            <person name="Medigue C."/>
            <person name="Koechler S."/>
            <person name="Barbe V."/>
            <person name="Barakat M."/>
            <person name="Talla E."/>
            <person name="Bonnefoy V."/>
            <person name="Krin E."/>
            <person name="Arsene-Ploetze F."/>
            <person name="Carapito C."/>
            <person name="Chandler M."/>
            <person name="Cournoyer B."/>
            <person name="Cruveiller S."/>
            <person name="Dossat C."/>
            <person name="Duval S."/>
            <person name="Heymann M."/>
            <person name="Leize E."/>
            <person name="Lieutaud A."/>
            <person name="Lievremont D."/>
            <person name="Makita Y."/>
            <person name="Mangenot S."/>
            <person name="Nitschke W."/>
            <person name="Ortet P."/>
            <person name="Perdrial N."/>
            <person name="Schoepp B."/>
            <person name="Siguier N."/>
            <person name="Simeonova D.D."/>
            <person name="Rouy Z."/>
            <person name="Segurens B."/>
            <person name="Turlin E."/>
            <person name="Vallenet D."/>
            <person name="Van Dorsselaer A."/>
            <person name="Weiss S."/>
            <person name="Weissenbach J."/>
            <person name="Lett M.C."/>
            <person name="Danchin A."/>
            <person name="Bertin P.N."/>
        </authorList>
    </citation>
    <scope>NUCLEOTIDE SEQUENCE [LARGE SCALE GENOMIC DNA]</scope>
    <source>
        <strain evidence="3">ULPAs1</strain>
    </source>
</reference>
<gene>
    <name evidence="2" type="ordered locus">HEAR0664</name>
</gene>
<dbReference type="InterPro" id="IPR009875">
    <property type="entry name" value="PilZ_domain"/>
</dbReference>
<dbReference type="eggNOG" id="ENOG50303CV">
    <property type="taxonomic scope" value="Bacteria"/>
</dbReference>
<feature type="domain" description="PilZ" evidence="1">
    <location>
        <begin position="14"/>
        <end position="114"/>
    </location>
</feature>
<dbReference type="SUPFAM" id="SSF141371">
    <property type="entry name" value="PilZ domain-like"/>
    <property type="match status" value="1"/>
</dbReference>
<organism evidence="2 3">
    <name type="scientific">Herminiimonas arsenicoxydans</name>
    <dbReference type="NCBI Taxonomy" id="204773"/>
    <lineage>
        <taxon>Bacteria</taxon>
        <taxon>Pseudomonadati</taxon>
        <taxon>Pseudomonadota</taxon>
        <taxon>Betaproteobacteria</taxon>
        <taxon>Burkholderiales</taxon>
        <taxon>Oxalobacteraceae</taxon>
        <taxon>Herminiimonas</taxon>
    </lineage>
</organism>
<dbReference type="Gene3D" id="2.40.10.220">
    <property type="entry name" value="predicted glycosyltransferase like domains"/>
    <property type="match status" value="1"/>
</dbReference>
<proteinExistence type="predicted"/>
<dbReference type="Pfam" id="PF07238">
    <property type="entry name" value="PilZ"/>
    <property type="match status" value="1"/>
</dbReference>